<dbReference type="InterPro" id="IPR020449">
    <property type="entry name" value="Tscrpt_reg_AraC-type_HTH"/>
</dbReference>
<evidence type="ECO:0000313" key="5">
    <source>
        <dbReference type="EMBL" id="RIE00915.1"/>
    </source>
</evidence>
<dbReference type="InterPro" id="IPR003313">
    <property type="entry name" value="AraC-bd"/>
</dbReference>
<gene>
    <name evidence="5" type="ORF">D3H35_25430</name>
</gene>
<dbReference type="SUPFAM" id="SSF46689">
    <property type="entry name" value="Homeodomain-like"/>
    <property type="match status" value="2"/>
</dbReference>
<name>A0A398CEP4_9BACL</name>
<dbReference type="SMART" id="SM00342">
    <property type="entry name" value="HTH_ARAC"/>
    <property type="match status" value="1"/>
</dbReference>
<proteinExistence type="predicted"/>
<dbReference type="InterPro" id="IPR014710">
    <property type="entry name" value="RmlC-like_jellyroll"/>
</dbReference>
<organism evidence="5 6">
    <name type="scientific">Cohnella faecalis</name>
    <dbReference type="NCBI Taxonomy" id="2315694"/>
    <lineage>
        <taxon>Bacteria</taxon>
        <taxon>Bacillati</taxon>
        <taxon>Bacillota</taxon>
        <taxon>Bacilli</taxon>
        <taxon>Bacillales</taxon>
        <taxon>Paenibacillaceae</taxon>
        <taxon>Cohnella</taxon>
    </lineage>
</organism>
<dbReference type="InterPro" id="IPR037923">
    <property type="entry name" value="HTH-like"/>
</dbReference>
<evidence type="ECO:0000256" key="3">
    <source>
        <dbReference type="ARBA" id="ARBA00023163"/>
    </source>
</evidence>
<comment type="caution">
    <text evidence="5">The sequence shown here is derived from an EMBL/GenBank/DDBJ whole genome shotgun (WGS) entry which is preliminary data.</text>
</comment>
<evidence type="ECO:0000256" key="1">
    <source>
        <dbReference type="ARBA" id="ARBA00023015"/>
    </source>
</evidence>
<dbReference type="GO" id="GO:0003700">
    <property type="term" value="F:DNA-binding transcription factor activity"/>
    <property type="evidence" value="ECO:0007669"/>
    <property type="project" value="InterPro"/>
</dbReference>
<dbReference type="Gene3D" id="2.60.120.10">
    <property type="entry name" value="Jelly Rolls"/>
    <property type="match status" value="1"/>
</dbReference>
<evidence type="ECO:0000313" key="6">
    <source>
        <dbReference type="Proteomes" id="UP000266340"/>
    </source>
</evidence>
<keyword evidence="2" id="KW-0238">DNA-binding</keyword>
<dbReference type="AlphaFoldDB" id="A0A398CEP4"/>
<dbReference type="Pfam" id="PF02311">
    <property type="entry name" value="AraC_binding"/>
    <property type="match status" value="1"/>
</dbReference>
<protein>
    <submittedName>
        <fullName evidence="5">AraC family transcriptional regulator</fullName>
    </submittedName>
</protein>
<keyword evidence="3" id="KW-0804">Transcription</keyword>
<dbReference type="GO" id="GO:0043565">
    <property type="term" value="F:sequence-specific DNA binding"/>
    <property type="evidence" value="ECO:0007669"/>
    <property type="project" value="InterPro"/>
</dbReference>
<dbReference type="InterPro" id="IPR018060">
    <property type="entry name" value="HTH_AraC"/>
</dbReference>
<dbReference type="InterPro" id="IPR018062">
    <property type="entry name" value="HTH_AraC-typ_CS"/>
</dbReference>
<dbReference type="Proteomes" id="UP000266340">
    <property type="component" value="Unassembled WGS sequence"/>
</dbReference>
<dbReference type="Gene3D" id="1.10.10.60">
    <property type="entry name" value="Homeodomain-like"/>
    <property type="match status" value="2"/>
</dbReference>
<accession>A0A398CEP4</accession>
<keyword evidence="6" id="KW-1185">Reference proteome</keyword>
<sequence>MLLWEGFHMETNFYEAQNFDISREKKYQSSMPTQHYHNGFEIFYLVAGDVCYFINDKAYQVVGGVMLLIDVDEIHKLVNFSGDTFERITLVFKREFIEGIFPGNHSFDVLSCFLKDRHMLTFSGYEQSFIEKLFDKMISEFTKQPPGYEFYLKTLLFELLIFIYRHLESSQTKAYSEENNIVNRKIFDIVDFLNRNYDKQHTIRDISSRFFISPSYFCKSFRDSTGFTFTEYLNNVRIKEARVLLTQTGMKVADVAEKVGFENLTHFGRVFKEITGLSPLKYRQANRVNPAS</sequence>
<keyword evidence="1" id="KW-0805">Transcription regulation</keyword>
<reference evidence="5 6" key="1">
    <citation type="submission" date="2018-09" db="EMBL/GenBank/DDBJ databases">
        <title>Cohnella cavernae sp. nov., isolated from a karst cave.</title>
        <authorList>
            <person name="Zhu H."/>
        </authorList>
    </citation>
    <scope>NUCLEOTIDE SEQUENCE [LARGE SCALE GENOMIC DNA]</scope>
    <source>
        <strain evidence="5 6">K2E09-144</strain>
    </source>
</reference>
<dbReference type="SUPFAM" id="SSF51215">
    <property type="entry name" value="Regulatory protein AraC"/>
    <property type="match status" value="1"/>
</dbReference>
<dbReference type="PANTHER" id="PTHR43280:SF2">
    <property type="entry name" value="HTH-TYPE TRANSCRIPTIONAL REGULATOR EXSA"/>
    <property type="match status" value="1"/>
</dbReference>
<dbReference type="PROSITE" id="PS01124">
    <property type="entry name" value="HTH_ARAC_FAMILY_2"/>
    <property type="match status" value="1"/>
</dbReference>
<dbReference type="EMBL" id="QXJM01000042">
    <property type="protein sequence ID" value="RIE00915.1"/>
    <property type="molecule type" value="Genomic_DNA"/>
</dbReference>
<evidence type="ECO:0000259" key="4">
    <source>
        <dbReference type="PROSITE" id="PS01124"/>
    </source>
</evidence>
<feature type="domain" description="HTH araC/xylS-type" evidence="4">
    <location>
        <begin position="187"/>
        <end position="285"/>
    </location>
</feature>
<dbReference type="PRINTS" id="PR00032">
    <property type="entry name" value="HTHARAC"/>
</dbReference>
<dbReference type="Pfam" id="PF12833">
    <property type="entry name" value="HTH_18"/>
    <property type="match status" value="1"/>
</dbReference>
<dbReference type="InterPro" id="IPR009057">
    <property type="entry name" value="Homeodomain-like_sf"/>
</dbReference>
<dbReference type="PANTHER" id="PTHR43280">
    <property type="entry name" value="ARAC-FAMILY TRANSCRIPTIONAL REGULATOR"/>
    <property type="match status" value="1"/>
</dbReference>
<dbReference type="PROSITE" id="PS00041">
    <property type="entry name" value="HTH_ARAC_FAMILY_1"/>
    <property type="match status" value="1"/>
</dbReference>
<evidence type="ECO:0000256" key="2">
    <source>
        <dbReference type="ARBA" id="ARBA00023125"/>
    </source>
</evidence>